<accession>A0A7J3M0Q0</accession>
<gene>
    <name evidence="1" type="ORF">ENT52_01625</name>
</gene>
<organism evidence="1">
    <name type="scientific">Archaeoglobus fulgidus</name>
    <dbReference type="NCBI Taxonomy" id="2234"/>
    <lineage>
        <taxon>Archaea</taxon>
        <taxon>Methanobacteriati</taxon>
        <taxon>Methanobacteriota</taxon>
        <taxon>Archaeoglobi</taxon>
        <taxon>Archaeoglobales</taxon>
        <taxon>Archaeoglobaceae</taxon>
        <taxon>Archaeoglobus</taxon>
    </lineage>
</organism>
<sequence>MIRTRVGVCGFDPVLVKGYVTSGGAPSGRALFWYLPFEVWEDYKPEPQEKIVGTVDAIYDYEAKKVAEPKEKFEWNLSPETGLCVVLPPEFIKKYKLTEFHFLEMTLEELVRKNGKRVELYPNKEVTSKKFWPIERMKLHYYLRYVE</sequence>
<evidence type="ECO:0000313" key="1">
    <source>
        <dbReference type="EMBL" id="HGT82413.1"/>
    </source>
</evidence>
<dbReference type="AlphaFoldDB" id="A0A7J3M0Q0"/>
<comment type="caution">
    <text evidence="1">The sequence shown here is derived from an EMBL/GenBank/DDBJ whole genome shotgun (WGS) entry which is preliminary data.</text>
</comment>
<name>A0A7J3M0Q0_ARCFL</name>
<dbReference type="EMBL" id="DSYZ01000038">
    <property type="protein sequence ID" value="HGT82413.1"/>
    <property type="molecule type" value="Genomic_DNA"/>
</dbReference>
<proteinExistence type="predicted"/>
<protein>
    <submittedName>
        <fullName evidence="1">Uncharacterized protein</fullName>
    </submittedName>
</protein>
<reference evidence="1" key="1">
    <citation type="journal article" date="2020" name="mSystems">
        <title>Genome- and Community-Level Interaction Insights into Carbon Utilization and Element Cycling Functions of Hydrothermarchaeota in Hydrothermal Sediment.</title>
        <authorList>
            <person name="Zhou Z."/>
            <person name="Liu Y."/>
            <person name="Xu W."/>
            <person name="Pan J."/>
            <person name="Luo Z.H."/>
            <person name="Li M."/>
        </authorList>
    </citation>
    <scope>NUCLEOTIDE SEQUENCE [LARGE SCALE GENOMIC DNA]</scope>
    <source>
        <strain evidence="1">SpSt-587</strain>
    </source>
</reference>